<evidence type="ECO:0000256" key="12">
    <source>
        <dbReference type="ARBA" id="ARBA00037975"/>
    </source>
</evidence>
<dbReference type="Pfam" id="PF01292">
    <property type="entry name" value="Ni_hydr_CYTB"/>
    <property type="match status" value="1"/>
</dbReference>
<dbReference type="InterPro" id="IPR011577">
    <property type="entry name" value="Cyt_b561_bac/Ni-Hgenase"/>
</dbReference>
<keyword evidence="3" id="KW-0813">Transport</keyword>
<dbReference type="Proteomes" id="UP000029843">
    <property type="component" value="Unassembled WGS sequence"/>
</dbReference>
<comment type="subcellular location">
    <subcellularLocation>
        <location evidence="2">Cell membrane</location>
        <topology evidence="2">Multi-pass membrane protein</topology>
    </subcellularLocation>
</comment>
<feature type="transmembrane region" description="Helical" evidence="13">
    <location>
        <begin position="9"/>
        <end position="28"/>
    </location>
</feature>
<feature type="transmembrane region" description="Helical" evidence="13">
    <location>
        <begin position="144"/>
        <end position="164"/>
    </location>
</feature>
<evidence type="ECO:0000256" key="7">
    <source>
        <dbReference type="ARBA" id="ARBA00022723"/>
    </source>
</evidence>
<dbReference type="PATRIC" id="fig|28229.4.peg.2471"/>
<comment type="similarity">
    <text evidence="12">Belongs to the cytochrome b561 family.</text>
</comment>
<dbReference type="GO" id="GO:0022904">
    <property type="term" value="P:respiratory electron transport chain"/>
    <property type="evidence" value="ECO:0007669"/>
    <property type="project" value="InterPro"/>
</dbReference>
<dbReference type="PANTHER" id="PTHR30529">
    <property type="entry name" value="CYTOCHROME B561"/>
    <property type="match status" value="1"/>
</dbReference>
<evidence type="ECO:0000256" key="8">
    <source>
        <dbReference type="ARBA" id="ARBA00022982"/>
    </source>
</evidence>
<keyword evidence="11 13" id="KW-0472">Membrane</keyword>
<comment type="caution">
    <text evidence="15">The sequence shown here is derived from an EMBL/GenBank/DDBJ whole genome shotgun (WGS) entry which is preliminary data.</text>
</comment>
<keyword evidence="7" id="KW-0479">Metal-binding</keyword>
<evidence type="ECO:0000256" key="1">
    <source>
        <dbReference type="ARBA" id="ARBA00001970"/>
    </source>
</evidence>
<evidence type="ECO:0000256" key="13">
    <source>
        <dbReference type="SAM" id="Phobius"/>
    </source>
</evidence>
<feature type="transmembrane region" description="Helical" evidence="13">
    <location>
        <begin position="34"/>
        <end position="56"/>
    </location>
</feature>
<keyword evidence="9 13" id="KW-1133">Transmembrane helix</keyword>
<feature type="transmembrane region" description="Helical" evidence="13">
    <location>
        <begin position="76"/>
        <end position="94"/>
    </location>
</feature>
<protein>
    <recommendedName>
        <fullName evidence="14">Cytochrome b561 bacterial/Ni-hydrogenase domain-containing protein</fullName>
    </recommendedName>
</protein>
<evidence type="ECO:0000256" key="4">
    <source>
        <dbReference type="ARBA" id="ARBA00022475"/>
    </source>
</evidence>
<dbReference type="SUPFAM" id="SSF81342">
    <property type="entry name" value="Transmembrane di-heme cytochromes"/>
    <property type="match status" value="1"/>
</dbReference>
<dbReference type="InterPro" id="IPR016174">
    <property type="entry name" value="Di-haem_cyt_TM"/>
</dbReference>
<comment type="cofactor">
    <cofactor evidence="1">
        <name>heme b</name>
        <dbReference type="ChEBI" id="CHEBI:60344"/>
    </cofactor>
</comment>
<keyword evidence="6 13" id="KW-0812">Transmembrane</keyword>
<accession>A0A099KPJ2</accession>
<dbReference type="GO" id="GO:0020037">
    <property type="term" value="F:heme binding"/>
    <property type="evidence" value="ECO:0007669"/>
    <property type="project" value="TreeGrafter"/>
</dbReference>
<dbReference type="GO" id="GO:0009055">
    <property type="term" value="F:electron transfer activity"/>
    <property type="evidence" value="ECO:0007669"/>
    <property type="project" value="InterPro"/>
</dbReference>
<dbReference type="GO" id="GO:0046872">
    <property type="term" value="F:metal ion binding"/>
    <property type="evidence" value="ECO:0007669"/>
    <property type="project" value="UniProtKB-KW"/>
</dbReference>
<evidence type="ECO:0000256" key="9">
    <source>
        <dbReference type="ARBA" id="ARBA00022989"/>
    </source>
</evidence>
<evidence type="ECO:0000313" key="16">
    <source>
        <dbReference type="Proteomes" id="UP000029843"/>
    </source>
</evidence>
<dbReference type="InterPro" id="IPR052168">
    <property type="entry name" value="Cytochrome_b561_oxidase"/>
</dbReference>
<evidence type="ECO:0000256" key="6">
    <source>
        <dbReference type="ARBA" id="ARBA00022692"/>
    </source>
</evidence>
<dbReference type="RefSeq" id="WP_033094143.1">
    <property type="nucleotide sequence ID" value="NZ_JQED01000029.1"/>
</dbReference>
<proteinExistence type="inferred from homology"/>
<dbReference type="AlphaFoldDB" id="A0A099KPJ2"/>
<evidence type="ECO:0000313" key="15">
    <source>
        <dbReference type="EMBL" id="KGJ91553.1"/>
    </source>
</evidence>
<evidence type="ECO:0000256" key="2">
    <source>
        <dbReference type="ARBA" id="ARBA00004651"/>
    </source>
</evidence>
<gene>
    <name evidence="15" type="ORF">ND2E_3418</name>
</gene>
<keyword evidence="5" id="KW-0349">Heme</keyword>
<dbReference type="PANTHER" id="PTHR30529:SF7">
    <property type="entry name" value="CYTOCHROME B561 BACTERIAL_NI-HYDROGENASE DOMAIN-CONTAINING PROTEIN"/>
    <property type="match status" value="1"/>
</dbReference>
<keyword evidence="4" id="KW-1003">Cell membrane</keyword>
<dbReference type="EMBL" id="JQED01000029">
    <property type="protein sequence ID" value="KGJ91553.1"/>
    <property type="molecule type" value="Genomic_DNA"/>
</dbReference>
<keyword evidence="10" id="KW-0408">Iron</keyword>
<evidence type="ECO:0000256" key="3">
    <source>
        <dbReference type="ARBA" id="ARBA00022448"/>
    </source>
</evidence>
<evidence type="ECO:0000256" key="11">
    <source>
        <dbReference type="ARBA" id="ARBA00023136"/>
    </source>
</evidence>
<dbReference type="OrthoDB" id="9793784at2"/>
<organism evidence="15 16">
    <name type="scientific">Colwellia psychrerythraea</name>
    <name type="common">Vibrio psychroerythus</name>
    <dbReference type="NCBI Taxonomy" id="28229"/>
    <lineage>
        <taxon>Bacteria</taxon>
        <taxon>Pseudomonadati</taxon>
        <taxon>Pseudomonadota</taxon>
        <taxon>Gammaproteobacteria</taxon>
        <taxon>Alteromonadales</taxon>
        <taxon>Colwelliaceae</taxon>
        <taxon>Colwellia</taxon>
    </lineage>
</organism>
<feature type="domain" description="Cytochrome b561 bacterial/Ni-hydrogenase" evidence="14">
    <location>
        <begin position="4"/>
        <end position="176"/>
    </location>
</feature>
<keyword evidence="8" id="KW-0249">Electron transport</keyword>
<name>A0A099KPJ2_COLPS</name>
<evidence type="ECO:0000256" key="5">
    <source>
        <dbReference type="ARBA" id="ARBA00022617"/>
    </source>
</evidence>
<dbReference type="GO" id="GO:0005886">
    <property type="term" value="C:plasma membrane"/>
    <property type="evidence" value="ECO:0007669"/>
    <property type="project" value="UniProtKB-SubCell"/>
</dbReference>
<reference evidence="15 16" key="1">
    <citation type="submission" date="2014-08" db="EMBL/GenBank/DDBJ databases">
        <title>Genomic and Phenotypic Diversity of Colwellia psychrerythraea strains from Disparate Marine Basins.</title>
        <authorList>
            <person name="Techtmann S.M."/>
            <person name="Stelling S.C."/>
            <person name="Utturkar S.M."/>
            <person name="Alshibli N."/>
            <person name="Harris A."/>
            <person name="Brown S.D."/>
            <person name="Hazen T.C."/>
        </authorList>
    </citation>
    <scope>NUCLEOTIDE SEQUENCE [LARGE SCALE GENOMIC DNA]</scope>
    <source>
        <strain evidence="15 16">ND2E</strain>
    </source>
</reference>
<evidence type="ECO:0000256" key="10">
    <source>
        <dbReference type="ARBA" id="ARBA00023004"/>
    </source>
</evidence>
<evidence type="ECO:0000259" key="14">
    <source>
        <dbReference type="Pfam" id="PF01292"/>
    </source>
</evidence>
<sequence length="178" mass="19759" precursor="true">MQLSTRTKILHITIAFTMIFLLIIGIYMSETETFSLYPLHKSIGVIVFLFTAFRVLTRIREGWPKVIGNASKIQLAMAKIVHWGLITLTVLYPVSGMMMSGGGGHGITVFGLELLASNHDDISGKTIALNETISSIGHNLHETLVPVLILLIVIHVAGALKHHFFDKDKTITRMFSFK</sequence>